<dbReference type="SMART" id="SM00173">
    <property type="entry name" value="RAS"/>
    <property type="match status" value="1"/>
</dbReference>
<keyword evidence="3" id="KW-0342">GTP-binding</keyword>
<dbReference type="Proteomes" id="UP001149090">
    <property type="component" value="Unassembled WGS sequence"/>
</dbReference>
<dbReference type="Gene3D" id="3.40.50.300">
    <property type="entry name" value="P-loop containing nucleotide triphosphate hydrolases"/>
    <property type="match status" value="1"/>
</dbReference>
<evidence type="ECO:0000256" key="1">
    <source>
        <dbReference type="ARBA" id="ARBA00004308"/>
    </source>
</evidence>
<dbReference type="InterPro" id="IPR001806">
    <property type="entry name" value="Small_GTPase"/>
</dbReference>
<evidence type="ECO:0000256" key="2">
    <source>
        <dbReference type="ARBA" id="ARBA00022741"/>
    </source>
</evidence>
<organism evidence="5 6">
    <name type="scientific">Anaeramoeba ignava</name>
    <name type="common">Anaerobic marine amoeba</name>
    <dbReference type="NCBI Taxonomy" id="1746090"/>
    <lineage>
        <taxon>Eukaryota</taxon>
        <taxon>Metamonada</taxon>
        <taxon>Anaeramoebidae</taxon>
        <taxon>Anaeramoeba</taxon>
    </lineage>
</organism>
<comment type="caution">
    <text evidence="5">The sequence shown here is derived from an EMBL/GenBank/DDBJ whole genome shotgun (WGS) entry which is preliminary data.</text>
</comment>
<protein>
    <submittedName>
        <fullName evidence="5">Ras and ef-hand domain-containing protein</fullName>
    </submittedName>
</protein>
<keyword evidence="6" id="KW-1185">Reference proteome</keyword>
<keyword evidence="2" id="KW-0547">Nucleotide-binding</keyword>
<dbReference type="SUPFAM" id="SSF52540">
    <property type="entry name" value="P-loop containing nucleoside triphosphate hydrolases"/>
    <property type="match status" value="1"/>
</dbReference>
<name>A0A9Q0L7M2_ANAIG</name>
<evidence type="ECO:0000256" key="3">
    <source>
        <dbReference type="ARBA" id="ARBA00023134"/>
    </source>
</evidence>
<dbReference type="AlphaFoldDB" id="A0A9Q0L7M2"/>
<sequence length="199" mass="22508">MTNVLEPKTLKVVLLGNSQVGKSCLLHQFCDGKFNRNTISTAGVDFRFSELVVRDQTIKLQIWDTAGQERFRTITSSYYRDADGVMVVYDITNRPSYDQIQYWIKDITSNGPPNIAKMIFANKNDLDTDRKVEKSEGEKLASSLNCSFFEGSAKTGENVGQAFFKLAEQAVDRGFIHEPENDTVKIRKNLTTKQKSKCC</sequence>
<dbReference type="OrthoDB" id="9989112at2759"/>
<accession>A0A9Q0L7M2</accession>
<dbReference type="GO" id="GO:0005525">
    <property type="term" value="F:GTP binding"/>
    <property type="evidence" value="ECO:0007669"/>
    <property type="project" value="UniProtKB-KW"/>
</dbReference>
<dbReference type="PROSITE" id="PS51421">
    <property type="entry name" value="RAS"/>
    <property type="match status" value="1"/>
</dbReference>
<evidence type="ECO:0000313" key="6">
    <source>
        <dbReference type="Proteomes" id="UP001149090"/>
    </source>
</evidence>
<dbReference type="InterPro" id="IPR050227">
    <property type="entry name" value="Rab"/>
</dbReference>
<dbReference type="SMART" id="SM00176">
    <property type="entry name" value="RAN"/>
    <property type="match status" value="1"/>
</dbReference>
<dbReference type="FunFam" id="3.40.50.300:FF:000586">
    <property type="entry name" value="Rab family GTPase"/>
    <property type="match status" value="1"/>
</dbReference>
<reference evidence="5" key="1">
    <citation type="submission" date="2022-10" db="EMBL/GenBank/DDBJ databases">
        <title>Novel sulphate-reducing endosymbionts in the free-living metamonad Anaeramoeba.</title>
        <authorList>
            <person name="Jerlstrom-Hultqvist J."/>
            <person name="Cepicka I."/>
            <person name="Gallot-Lavallee L."/>
            <person name="Salas-Leiva D."/>
            <person name="Curtis B.A."/>
            <person name="Zahonova K."/>
            <person name="Pipaliya S."/>
            <person name="Dacks J."/>
            <person name="Roger A.J."/>
        </authorList>
    </citation>
    <scope>NUCLEOTIDE SEQUENCE</scope>
    <source>
        <strain evidence="5">BMAN</strain>
    </source>
</reference>
<dbReference type="NCBIfam" id="TIGR00231">
    <property type="entry name" value="small_GTP"/>
    <property type="match status" value="1"/>
</dbReference>
<dbReference type="InterPro" id="IPR005225">
    <property type="entry name" value="Small_GTP-bd"/>
</dbReference>
<dbReference type="OMA" id="APIRRWC"/>
<evidence type="ECO:0000256" key="4">
    <source>
        <dbReference type="ARBA" id="ARBA00023136"/>
    </source>
</evidence>
<dbReference type="PRINTS" id="PR00449">
    <property type="entry name" value="RASTRNSFRMNG"/>
</dbReference>
<dbReference type="SMART" id="SM00177">
    <property type="entry name" value="ARF"/>
    <property type="match status" value="1"/>
</dbReference>
<dbReference type="PROSITE" id="PS51419">
    <property type="entry name" value="RAB"/>
    <property type="match status" value="1"/>
</dbReference>
<comment type="subcellular location">
    <subcellularLocation>
        <location evidence="1">Endomembrane system</location>
    </subcellularLocation>
</comment>
<gene>
    <name evidence="5" type="ORF">M0811_13134</name>
</gene>
<dbReference type="SMART" id="SM00174">
    <property type="entry name" value="RHO"/>
    <property type="match status" value="1"/>
</dbReference>
<dbReference type="EMBL" id="JAPDFW010000131">
    <property type="protein sequence ID" value="KAJ5067264.1"/>
    <property type="molecule type" value="Genomic_DNA"/>
</dbReference>
<dbReference type="InterPro" id="IPR027417">
    <property type="entry name" value="P-loop_NTPase"/>
</dbReference>
<dbReference type="GO" id="GO:0012505">
    <property type="term" value="C:endomembrane system"/>
    <property type="evidence" value="ECO:0007669"/>
    <property type="project" value="UniProtKB-SubCell"/>
</dbReference>
<evidence type="ECO:0000313" key="5">
    <source>
        <dbReference type="EMBL" id="KAJ5067264.1"/>
    </source>
</evidence>
<dbReference type="PROSITE" id="PS51420">
    <property type="entry name" value="RHO"/>
    <property type="match status" value="1"/>
</dbReference>
<dbReference type="Pfam" id="PF00071">
    <property type="entry name" value="Ras"/>
    <property type="match status" value="1"/>
</dbReference>
<dbReference type="SMART" id="SM00175">
    <property type="entry name" value="RAB"/>
    <property type="match status" value="1"/>
</dbReference>
<dbReference type="PANTHER" id="PTHR47977">
    <property type="entry name" value="RAS-RELATED PROTEIN RAB"/>
    <property type="match status" value="1"/>
</dbReference>
<dbReference type="CDD" id="cd00154">
    <property type="entry name" value="Rab"/>
    <property type="match status" value="1"/>
</dbReference>
<keyword evidence="4" id="KW-0472">Membrane</keyword>
<proteinExistence type="predicted"/>
<dbReference type="GO" id="GO:0003924">
    <property type="term" value="F:GTPase activity"/>
    <property type="evidence" value="ECO:0007669"/>
    <property type="project" value="InterPro"/>
</dbReference>